<evidence type="ECO:0000313" key="2">
    <source>
        <dbReference type="EMBL" id="KAK1134194.1"/>
    </source>
</evidence>
<organism evidence="2 3">
    <name type="scientific">Melipona bicolor</name>
    <dbReference type="NCBI Taxonomy" id="60889"/>
    <lineage>
        <taxon>Eukaryota</taxon>
        <taxon>Metazoa</taxon>
        <taxon>Ecdysozoa</taxon>
        <taxon>Arthropoda</taxon>
        <taxon>Hexapoda</taxon>
        <taxon>Insecta</taxon>
        <taxon>Pterygota</taxon>
        <taxon>Neoptera</taxon>
        <taxon>Endopterygota</taxon>
        <taxon>Hymenoptera</taxon>
        <taxon>Apocrita</taxon>
        <taxon>Aculeata</taxon>
        <taxon>Apoidea</taxon>
        <taxon>Anthophila</taxon>
        <taxon>Apidae</taxon>
        <taxon>Melipona</taxon>
    </lineage>
</organism>
<evidence type="ECO:0000313" key="3">
    <source>
        <dbReference type="Proteomes" id="UP001177670"/>
    </source>
</evidence>
<proteinExistence type="predicted"/>
<feature type="compositionally biased region" description="Acidic residues" evidence="1">
    <location>
        <begin position="21"/>
        <end position="39"/>
    </location>
</feature>
<accession>A0AA40KVI7</accession>
<evidence type="ECO:0000256" key="1">
    <source>
        <dbReference type="SAM" id="MobiDB-lite"/>
    </source>
</evidence>
<reference evidence="2" key="1">
    <citation type="submission" date="2021-10" db="EMBL/GenBank/DDBJ databases">
        <title>Melipona bicolor Genome sequencing and assembly.</title>
        <authorList>
            <person name="Araujo N.S."/>
            <person name="Arias M.C."/>
        </authorList>
    </citation>
    <scope>NUCLEOTIDE SEQUENCE</scope>
    <source>
        <strain evidence="2">USP_2M_L1-L4_2017</strain>
        <tissue evidence="2">Whole body</tissue>
    </source>
</reference>
<feature type="non-terminal residue" evidence="2">
    <location>
        <position position="1"/>
    </location>
</feature>
<dbReference type="EMBL" id="JAHYIQ010000003">
    <property type="protein sequence ID" value="KAK1134194.1"/>
    <property type="molecule type" value="Genomic_DNA"/>
</dbReference>
<gene>
    <name evidence="2" type="ORF">K0M31_011976</name>
</gene>
<dbReference type="AlphaFoldDB" id="A0AA40KVI7"/>
<name>A0AA40KVI7_9HYME</name>
<feature type="region of interest" description="Disordered" evidence="1">
    <location>
        <begin position="1"/>
        <end position="46"/>
    </location>
</feature>
<keyword evidence="3" id="KW-1185">Reference proteome</keyword>
<dbReference type="Proteomes" id="UP001177670">
    <property type="component" value="Unassembled WGS sequence"/>
</dbReference>
<sequence>YDADTQTLSGIWCAGTGSPSGDDDDDDDDDKEEEEEETEAATADLKSVWNRSKRKVPRWPRHRVSIYRQVRAPARSTGVAIVFKFAGNCRHLFHTGRPYGSINFAASKVGT</sequence>
<comment type="caution">
    <text evidence="2">The sequence shown here is derived from an EMBL/GenBank/DDBJ whole genome shotgun (WGS) entry which is preliminary data.</text>
</comment>
<protein>
    <submittedName>
        <fullName evidence="2">Uncharacterized protein</fullName>
    </submittedName>
</protein>